<feature type="binding site" evidence="15">
    <location>
        <begin position="156"/>
        <end position="159"/>
    </location>
    <ligand>
        <name>ATP</name>
        <dbReference type="ChEBI" id="CHEBI:30616"/>
    </ligand>
</feature>
<dbReference type="Pfam" id="PF02224">
    <property type="entry name" value="Cytidylate_kin"/>
    <property type="match status" value="1"/>
</dbReference>
<dbReference type="HAMAP" id="MF_00238">
    <property type="entry name" value="Cytidyl_kinase_type1"/>
    <property type="match status" value="1"/>
</dbReference>
<sequence>MYLCTTVAALRCYLRLWQIEQRPIEPEVGLVPTMGALHSGHLALIERARQQNDFVIVSIFVNPLQFGPTEDFQKYPRQIEQDRQLCQKAGVDLIFAPTAIELGLVTATESATTAVFPPQSMTSVLCGRSRIGHFQGVATIVTKLLNLIQPTRAYFGQKDAQQLAIIRRVVADLNIPVEIVSFPTVRESSGLAKSSRNQYLTAEEKEQASVLYRSLRQAELAFQGGERSSARLIAVTKLELATVQAIEPEYIELVDPTTLMPLQQIEEVGLLALAARLGTTRLIDNIILRNRQPIVAIDGPAGAGKSTVARQVAQALKLLYLDTGAMYRAVTWLVLESGISIEDEPAIAEIVSKCDIELGMGDEPQAPIRVWINGQEVTQAIRSLEITSHVSAIAAQTPVRQELVKQQQRWGEKGGIVIEGRDIGTHVFPDAELKIFLTASVQERARRRQQDLKNRGEADLSLEQMQQNLSERDWKDSNRNIAPLRKAPDAIEIQTDGLSIAEVTDRIITLYREKVEGQSSTLAN</sequence>
<evidence type="ECO:0000256" key="14">
    <source>
        <dbReference type="ARBA" id="ARBA00048478"/>
    </source>
</evidence>
<keyword evidence="18" id="KW-1185">Reference proteome</keyword>
<comment type="pathway">
    <text evidence="1 15">Cofactor biosynthesis; (R)-pantothenate biosynthesis; (R)-pantothenate from (R)-pantoate and beta-alanine: step 1/1.</text>
</comment>
<comment type="caution">
    <text evidence="17">The sequence shown here is derived from an EMBL/GenBank/DDBJ whole genome shotgun (WGS) entry which is preliminary data.</text>
</comment>
<dbReference type="Gene3D" id="3.40.50.620">
    <property type="entry name" value="HUPs"/>
    <property type="match status" value="1"/>
</dbReference>
<feature type="domain" description="Cytidylate kinase" evidence="16">
    <location>
        <begin position="295"/>
        <end position="512"/>
    </location>
</feature>
<evidence type="ECO:0000256" key="1">
    <source>
        <dbReference type="ARBA" id="ARBA00004990"/>
    </source>
</evidence>
<evidence type="ECO:0000256" key="11">
    <source>
        <dbReference type="ARBA" id="ARBA00023268"/>
    </source>
</evidence>
<evidence type="ECO:0000256" key="12">
    <source>
        <dbReference type="ARBA" id="ARBA00047615"/>
    </source>
</evidence>
<dbReference type="NCBIfam" id="TIGR00018">
    <property type="entry name" value="panC"/>
    <property type="match status" value="1"/>
</dbReference>
<dbReference type="GO" id="GO:0006220">
    <property type="term" value="P:pyrimidine nucleotide metabolic process"/>
    <property type="evidence" value="ECO:0007669"/>
    <property type="project" value="UniProtKB-UniRule"/>
</dbReference>
<dbReference type="GO" id="GO:0005524">
    <property type="term" value="F:ATP binding"/>
    <property type="evidence" value="ECO:0007669"/>
    <property type="project" value="UniProtKB-UniRule"/>
</dbReference>
<protein>
    <recommendedName>
        <fullName evidence="15">Bifunctional pantoate ligase/cytidylate kinase</fullName>
    </recommendedName>
    <domain>
        <recommendedName>
            <fullName evidence="15">Pantothenate synthetase</fullName>
            <shortName evidence="15">PS</shortName>
            <ecNumber evidence="15">6.3.2.1</ecNumber>
        </recommendedName>
        <alternativeName>
            <fullName evidence="15">Pantoate--beta-alanine ligase</fullName>
        </alternativeName>
        <alternativeName>
            <fullName evidence="15">Pantoate-activating enzyme</fullName>
        </alternativeName>
    </domain>
    <domain>
        <recommendedName>
            <fullName evidence="15">Cytidylate kinase</fullName>
            <shortName evidence="15">CK</shortName>
            <ecNumber evidence="15">2.7.4.25</ecNumber>
        </recommendedName>
        <alternativeName>
            <fullName evidence="15">Cytidine monophosphate kinase</fullName>
            <shortName evidence="15">CMP kinase</shortName>
        </alternativeName>
    </domain>
</protein>
<dbReference type="SUPFAM" id="SSF52540">
    <property type="entry name" value="P-loop containing nucleoside triphosphate hydrolases"/>
    <property type="match status" value="1"/>
</dbReference>
<evidence type="ECO:0000256" key="10">
    <source>
        <dbReference type="ARBA" id="ARBA00022840"/>
    </source>
</evidence>
<dbReference type="InterPro" id="IPR027417">
    <property type="entry name" value="P-loop_NTPase"/>
</dbReference>
<dbReference type="InterPro" id="IPR014729">
    <property type="entry name" value="Rossmann-like_a/b/a_fold"/>
</dbReference>
<comment type="similarity">
    <text evidence="2">Belongs to the pantothenate synthetase family.</text>
</comment>
<comment type="catalytic activity">
    <reaction evidence="14 15">
        <text>CMP + ATP = CDP + ADP</text>
        <dbReference type="Rhea" id="RHEA:11600"/>
        <dbReference type="ChEBI" id="CHEBI:30616"/>
        <dbReference type="ChEBI" id="CHEBI:58069"/>
        <dbReference type="ChEBI" id="CHEBI:60377"/>
        <dbReference type="ChEBI" id="CHEBI:456216"/>
        <dbReference type="EC" id="2.7.4.25"/>
    </reaction>
</comment>
<keyword evidence="4 15" id="KW-0963">Cytoplasm</keyword>
<comment type="subcellular location">
    <subcellularLocation>
        <location evidence="15">Cytoplasm</location>
    </subcellularLocation>
</comment>
<dbReference type="GO" id="GO:0004592">
    <property type="term" value="F:pantoate-beta-alanine ligase activity"/>
    <property type="evidence" value="ECO:0007669"/>
    <property type="project" value="UniProtKB-UniRule"/>
</dbReference>
<dbReference type="PANTHER" id="PTHR21299:SF1">
    <property type="entry name" value="PANTOATE--BETA-ALANINE LIGASE"/>
    <property type="match status" value="1"/>
</dbReference>
<dbReference type="CDD" id="cd02020">
    <property type="entry name" value="CMPK"/>
    <property type="match status" value="1"/>
</dbReference>
<dbReference type="Proteomes" id="UP000641646">
    <property type="component" value="Unassembled WGS sequence"/>
</dbReference>
<dbReference type="InterPro" id="IPR003136">
    <property type="entry name" value="Cytidylate_kin"/>
</dbReference>
<evidence type="ECO:0000256" key="5">
    <source>
        <dbReference type="ARBA" id="ARBA00022598"/>
    </source>
</evidence>
<feature type="binding site" evidence="15">
    <location>
        <position position="65"/>
    </location>
    <ligand>
        <name>(R)-pantoate</name>
        <dbReference type="ChEBI" id="CHEBI:15980"/>
    </ligand>
</feature>
<evidence type="ECO:0000256" key="3">
    <source>
        <dbReference type="ARBA" id="ARBA00009427"/>
    </source>
</evidence>
<dbReference type="Gene3D" id="3.30.1300.10">
    <property type="entry name" value="Pantoate-beta-alanine ligase, C-terminal domain"/>
    <property type="match status" value="1"/>
</dbReference>
<dbReference type="EC" id="2.7.4.25" evidence="15"/>
<evidence type="ECO:0000256" key="9">
    <source>
        <dbReference type="ARBA" id="ARBA00022777"/>
    </source>
</evidence>
<organism evidence="17 18">
    <name type="scientific">Aerosakkonema funiforme FACHB-1375</name>
    <dbReference type="NCBI Taxonomy" id="2949571"/>
    <lineage>
        <taxon>Bacteria</taxon>
        <taxon>Bacillati</taxon>
        <taxon>Cyanobacteriota</taxon>
        <taxon>Cyanophyceae</taxon>
        <taxon>Oscillatoriophycideae</taxon>
        <taxon>Aerosakkonematales</taxon>
        <taxon>Aerosakkonemataceae</taxon>
        <taxon>Aerosakkonema</taxon>
    </lineage>
</organism>
<comment type="similarity">
    <text evidence="15">In the N-terminal section; belongs to the pantothenate synthetase family.</text>
</comment>
<dbReference type="HAMAP" id="MF_00158">
    <property type="entry name" value="PanC"/>
    <property type="match status" value="1"/>
</dbReference>
<comment type="similarity">
    <text evidence="15">In the C-terminal section; belongs to the cytidylate kinase family. Type 1 subfamily.</text>
</comment>
<dbReference type="InterPro" id="IPR004821">
    <property type="entry name" value="Cyt_trans-like"/>
</dbReference>
<feature type="binding site" evidence="15">
    <location>
        <position position="185"/>
    </location>
    <ligand>
        <name>ATP</name>
        <dbReference type="ChEBI" id="CHEBI:30616"/>
    </ligand>
</feature>
<feature type="binding site" evidence="15">
    <location>
        <position position="65"/>
    </location>
    <ligand>
        <name>beta-alanine</name>
        <dbReference type="ChEBI" id="CHEBI:57966"/>
    </ligand>
</feature>
<dbReference type="PANTHER" id="PTHR21299">
    <property type="entry name" value="CYTIDYLATE KINASE/PANTOATE-BETA-ALANINE LIGASE"/>
    <property type="match status" value="1"/>
</dbReference>
<dbReference type="InterPro" id="IPR024894">
    <property type="entry name" value="Pantoate_ligase/cytidylate_kin"/>
</dbReference>
<comment type="similarity">
    <text evidence="3">Belongs to the cytidylate kinase family. Type 1 subfamily.</text>
</comment>
<dbReference type="SUPFAM" id="SSF52374">
    <property type="entry name" value="Nucleotidylyl transferase"/>
    <property type="match status" value="1"/>
</dbReference>
<comment type="function">
    <text evidence="15">Catalyzes the transfer of a phosphate group from ATP to either CMP or dCMP to form CDP or dCDP and ADP, respectively.</text>
</comment>
<feature type="binding site" evidence="15">
    <location>
        <begin position="34"/>
        <end position="41"/>
    </location>
    <ligand>
        <name>ATP</name>
        <dbReference type="ChEBI" id="CHEBI:30616"/>
    </ligand>
</feature>
<dbReference type="InterPro" id="IPR011994">
    <property type="entry name" value="Cytidylate_kinase_dom"/>
</dbReference>
<dbReference type="EC" id="6.3.2.1" evidence="15"/>
<feature type="region of interest" description="Pantoate--beta-alanine ligase" evidence="15">
    <location>
        <begin position="1"/>
        <end position="286"/>
    </location>
</feature>
<reference evidence="17" key="2">
    <citation type="submission" date="2020-08" db="EMBL/GenBank/DDBJ databases">
        <authorList>
            <person name="Chen M."/>
            <person name="Teng W."/>
            <person name="Zhao L."/>
            <person name="Hu C."/>
            <person name="Zhou Y."/>
            <person name="Han B."/>
            <person name="Song L."/>
            <person name="Shu W."/>
        </authorList>
    </citation>
    <scope>NUCLEOTIDE SEQUENCE</scope>
    <source>
        <strain evidence="17">FACHB-1375</strain>
    </source>
</reference>
<comment type="catalytic activity">
    <reaction evidence="12 15">
        <text>dCMP + ATP = dCDP + ADP</text>
        <dbReference type="Rhea" id="RHEA:25094"/>
        <dbReference type="ChEBI" id="CHEBI:30616"/>
        <dbReference type="ChEBI" id="CHEBI:57566"/>
        <dbReference type="ChEBI" id="CHEBI:58593"/>
        <dbReference type="ChEBI" id="CHEBI:456216"/>
        <dbReference type="EC" id="2.7.4.25"/>
    </reaction>
</comment>
<dbReference type="InterPro" id="IPR003721">
    <property type="entry name" value="Pantoate_ligase"/>
</dbReference>
<evidence type="ECO:0000313" key="17">
    <source>
        <dbReference type="EMBL" id="MBD2186310.1"/>
    </source>
</evidence>
<dbReference type="NCBIfam" id="TIGR00125">
    <property type="entry name" value="cyt_tran_rel"/>
    <property type="match status" value="1"/>
</dbReference>
<evidence type="ECO:0000256" key="8">
    <source>
        <dbReference type="ARBA" id="ARBA00022741"/>
    </source>
</evidence>
<evidence type="ECO:0000256" key="15">
    <source>
        <dbReference type="HAMAP-Rule" id="MF_01349"/>
    </source>
</evidence>
<dbReference type="NCBIfam" id="TIGR00017">
    <property type="entry name" value="cmk"/>
    <property type="match status" value="1"/>
</dbReference>
<comment type="catalytic activity">
    <reaction evidence="13 15">
        <text>(R)-pantoate + beta-alanine + ATP = (R)-pantothenate + AMP + diphosphate + H(+)</text>
        <dbReference type="Rhea" id="RHEA:10912"/>
        <dbReference type="ChEBI" id="CHEBI:15378"/>
        <dbReference type="ChEBI" id="CHEBI:15980"/>
        <dbReference type="ChEBI" id="CHEBI:29032"/>
        <dbReference type="ChEBI" id="CHEBI:30616"/>
        <dbReference type="ChEBI" id="CHEBI:33019"/>
        <dbReference type="ChEBI" id="CHEBI:57966"/>
        <dbReference type="ChEBI" id="CHEBI:456215"/>
        <dbReference type="EC" id="6.3.2.1"/>
    </reaction>
</comment>
<feature type="active site" description="Proton donor" evidence="15">
    <location>
        <position position="41"/>
    </location>
</feature>
<keyword evidence="8 15" id="KW-0547">Nucleotide-binding</keyword>
<dbReference type="RefSeq" id="WP_190475507.1">
    <property type="nucleotide sequence ID" value="NZ_JACJPW010000189.1"/>
</dbReference>
<evidence type="ECO:0000256" key="13">
    <source>
        <dbReference type="ARBA" id="ARBA00048258"/>
    </source>
</evidence>
<keyword evidence="5 15" id="KW-0436">Ligase</keyword>
<dbReference type="CDD" id="cd00560">
    <property type="entry name" value="PanC"/>
    <property type="match status" value="1"/>
</dbReference>
<keyword evidence="7 15" id="KW-0808">Transferase</keyword>
<evidence type="ECO:0000259" key="16">
    <source>
        <dbReference type="Pfam" id="PF02224"/>
    </source>
</evidence>
<feature type="binding site" evidence="15">
    <location>
        <begin position="193"/>
        <end position="196"/>
    </location>
    <ligand>
        <name>ATP</name>
        <dbReference type="ChEBI" id="CHEBI:30616"/>
    </ligand>
</feature>
<proteinExistence type="inferred from homology"/>
<feature type="region of interest" description="Cytidylate kinase" evidence="15">
    <location>
        <begin position="287"/>
        <end position="524"/>
    </location>
</feature>
<dbReference type="HAMAP" id="MF_01349">
    <property type="entry name" value="PanCY"/>
    <property type="match status" value="1"/>
</dbReference>
<evidence type="ECO:0000256" key="4">
    <source>
        <dbReference type="ARBA" id="ARBA00022490"/>
    </source>
</evidence>
<dbReference type="AlphaFoldDB" id="A0A926VLU9"/>
<evidence type="ECO:0000256" key="6">
    <source>
        <dbReference type="ARBA" id="ARBA00022655"/>
    </source>
</evidence>
<keyword evidence="6 15" id="KW-0566">Pantothenate biosynthesis</keyword>
<feature type="binding site" evidence="15">
    <location>
        <position position="162"/>
    </location>
    <ligand>
        <name>(R)-pantoate</name>
        <dbReference type="ChEBI" id="CHEBI:15980"/>
    </ligand>
</feature>
<evidence type="ECO:0000256" key="7">
    <source>
        <dbReference type="ARBA" id="ARBA00022679"/>
    </source>
</evidence>
<dbReference type="InterPro" id="IPR042176">
    <property type="entry name" value="Pantoate_ligase_C"/>
</dbReference>
<keyword evidence="10 15" id="KW-0067">ATP-binding</keyword>
<comment type="function">
    <text evidence="15">Catalyzes the condensation of pantoate with beta-alanine in an ATP-dependent reaction via a pantoyl-adenylate intermediate.</text>
</comment>
<dbReference type="NCBIfam" id="NF010004">
    <property type="entry name" value="PRK13477.1"/>
    <property type="match status" value="1"/>
</dbReference>
<dbReference type="GO" id="GO:0015949">
    <property type="term" value="P:nucleobase-containing small molecule interconversion"/>
    <property type="evidence" value="ECO:0007669"/>
    <property type="project" value="TreeGrafter"/>
</dbReference>
<name>A0A926VLU9_9CYAN</name>
<accession>A0A926VLU9</accession>
<dbReference type="GO" id="GO:0005829">
    <property type="term" value="C:cytosol"/>
    <property type="evidence" value="ECO:0007669"/>
    <property type="project" value="TreeGrafter"/>
</dbReference>
<gene>
    <name evidence="15" type="primary">panC/cmk</name>
    <name evidence="17" type="ORF">H6G03_35540</name>
</gene>
<reference evidence="17" key="1">
    <citation type="journal article" date="2015" name="ISME J.">
        <title>Draft Genome Sequence of Streptomyces incarnatus NRRL8089, which Produces the Nucleoside Antibiotic Sinefungin.</title>
        <authorList>
            <person name="Oshima K."/>
            <person name="Hattori M."/>
            <person name="Shimizu H."/>
            <person name="Fukuda K."/>
            <person name="Nemoto M."/>
            <person name="Inagaki K."/>
            <person name="Tamura T."/>
        </authorList>
    </citation>
    <scope>NUCLEOTIDE SEQUENCE</scope>
    <source>
        <strain evidence="17">FACHB-1375</strain>
    </source>
</reference>
<evidence type="ECO:0000313" key="18">
    <source>
        <dbReference type="Proteomes" id="UP000641646"/>
    </source>
</evidence>
<dbReference type="GO" id="GO:0036431">
    <property type="term" value="F:dCMP kinase activity"/>
    <property type="evidence" value="ECO:0007669"/>
    <property type="project" value="InterPro"/>
</dbReference>
<keyword evidence="11 15" id="KW-0511">Multifunctional enzyme</keyword>
<dbReference type="Pfam" id="PF02569">
    <property type="entry name" value="Pantoate_ligase"/>
    <property type="match status" value="1"/>
</dbReference>
<evidence type="ECO:0000256" key="2">
    <source>
        <dbReference type="ARBA" id="ARBA00009256"/>
    </source>
</evidence>
<dbReference type="Gene3D" id="3.40.50.300">
    <property type="entry name" value="P-loop containing nucleotide triphosphate hydrolases"/>
    <property type="match status" value="1"/>
</dbReference>
<dbReference type="EMBL" id="JACJPW010000189">
    <property type="protein sequence ID" value="MBD2186310.1"/>
    <property type="molecule type" value="Genomic_DNA"/>
</dbReference>
<dbReference type="GO" id="GO:0015940">
    <property type="term" value="P:pantothenate biosynthetic process"/>
    <property type="evidence" value="ECO:0007669"/>
    <property type="project" value="UniProtKB-UniRule"/>
</dbReference>
<keyword evidence="9 15" id="KW-0418">Kinase</keyword>